<protein>
    <recommendedName>
        <fullName evidence="4 12">Cell division protein FtsX</fullName>
    </recommendedName>
</protein>
<reference evidence="16 17" key="1">
    <citation type="submission" date="2023-06" db="EMBL/GenBank/DDBJ databases">
        <title>Alteromonas sp. ASW11-36 isolated from intertidal sand.</title>
        <authorList>
            <person name="Li Y."/>
        </authorList>
    </citation>
    <scope>NUCLEOTIDE SEQUENCE [LARGE SCALE GENOMIC DNA]</scope>
    <source>
        <strain evidence="16 17">ASW11-36</strain>
    </source>
</reference>
<dbReference type="InterPro" id="IPR040690">
    <property type="entry name" value="FtsX_ECD"/>
</dbReference>
<keyword evidence="8 13" id="KW-0812">Transmembrane</keyword>
<evidence type="ECO:0000256" key="1">
    <source>
        <dbReference type="ARBA" id="ARBA00004429"/>
    </source>
</evidence>
<name>A0ABT7T0G0_9ALTE</name>
<dbReference type="NCBIfam" id="TIGR00439">
    <property type="entry name" value="FtsX_Gneg"/>
    <property type="match status" value="1"/>
</dbReference>
<dbReference type="PIRSF" id="PIRSF003097">
    <property type="entry name" value="FtsX"/>
    <property type="match status" value="1"/>
</dbReference>
<evidence type="ECO:0000256" key="6">
    <source>
        <dbReference type="ARBA" id="ARBA00022519"/>
    </source>
</evidence>
<evidence type="ECO:0000256" key="5">
    <source>
        <dbReference type="ARBA" id="ARBA00022475"/>
    </source>
</evidence>
<dbReference type="InterPro" id="IPR003838">
    <property type="entry name" value="ABC3_permease_C"/>
</dbReference>
<evidence type="ECO:0000256" key="9">
    <source>
        <dbReference type="ARBA" id="ARBA00022989"/>
    </source>
</evidence>
<evidence type="ECO:0000259" key="14">
    <source>
        <dbReference type="Pfam" id="PF02687"/>
    </source>
</evidence>
<proteinExistence type="inferred from homology"/>
<evidence type="ECO:0000256" key="10">
    <source>
        <dbReference type="ARBA" id="ARBA00023136"/>
    </source>
</evidence>
<keyword evidence="7 12" id="KW-0132">Cell division</keyword>
<feature type="domain" description="FtsX extracellular" evidence="15">
    <location>
        <begin position="85"/>
        <end position="164"/>
    </location>
</feature>
<evidence type="ECO:0000313" key="17">
    <source>
        <dbReference type="Proteomes" id="UP001234343"/>
    </source>
</evidence>
<dbReference type="Gene3D" id="3.30.70.3040">
    <property type="match status" value="1"/>
</dbReference>
<comment type="subunit">
    <text evidence="3">Forms a membrane-associated complex with FtsE.</text>
</comment>
<feature type="domain" description="ABC3 transporter permease C-terminal" evidence="14">
    <location>
        <begin position="202"/>
        <end position="319"/>
    </location>
</feature>
<evidence type="ECO:0000259" key="15">
    <source>
        <dbReference type="Pfam" id="PF18075"/>
    </source>
</evidence>
<accession>A0ABT7T0G0</accession>
<comment type="function">
    <text evidence="12">Part of the ABC transporter FtsEX involved in cellular division.</text>
</comment>
<keyword evidence="10 12" id="KW-0472">Membrane</keyword>
<evidence type="ECO:0000256" key="2">
    <source>
        <dbReference type="ARBA" id="ARBA00007379"/>
    </source>
</evidence>
<comment type="caution">
    <text evidence="16">The sequence shown here is derived from an EMBL/GenBank/DDBJ whole genome shotgun (WGS) entry which is preliminary data.</text>
</comment>
<evidence type="ECO:0000256" key="4">
    <source>
        <dbReference type="ARBA" id="ARBA00021907"/>
    </source>
</evidence>
<dbReference type="Pfam" id="PF02687">
    <property type="entry name" value="FtsX"/>
    <property type="match status" value="1"/>
</dbReference>
<organism evidence="16 17">
    <name type="scientific">Alteromonas arenosi</name>
    <dbReference type="NCBI Taxonomy" id="3055817"/>
    <lineage>
        <taxon>Bacteria</taxon>
        <taxon>Pseudomonadati</taxon>
        <taxon>Pseudomonadota</taxon>
        <taxon>Gammaproteobacteria</taxon>
        <taxon>Alteromonadales</taxon>
        <taxon>Alteromonadaceae</taxon>
        <taxon>Alteromonas/Salinimonas group</taxon>
        <taxon>Alteromonas</taxon>
    </lineage>
</organism>
<keyword evidence="6 12" id="KW-0997">Cell inner membrane</keyword>
<dbReference type="Pfam" id="PF18075">
    <property type="entry name" value="FtsX_ECD"/>
    <property type="match status" value="1"/>
</dbReference>
<evidence type="ECO:0000313" key="16">
    <source>
        <dbReference type="EMBL" id="MDM7861299.1"/>
    </source>
</evidence>
<dbReference type="PANTHER" id="PTHR47755:SF1">
    <property type="entry name" value="CELL DIVISION PROTEIN FTSX"/>
    <property type="match status" value="1"/>
</dbReference>
<evidence type="ECO:0000256" key="3">
    <source>
        <dbReference type="ARBA" id="ARBA00011160"/>
    </source>
</evidence>
<dbReference type="Proteomes" id="UP001234343">
    <property type="component" value="Unassembled WGS sequence"/>
</dbReference>
<keyword evidence="17" id="KW-1185">Reference proteome</keyword>
<dbReference type="EMBL" id="JAUCBP010000010">
    <property type="protein sequence ID" value="MDM7861299.1"/>
    <property type="molecule type" value="Genomic_DNA"/>
</dbReference>
<evidence type="ECO:0000256" key="12">
    <source>
        <dbReference type="PIRNR" id="PIRNR003097"/>
    </source>
</evidence>
<comment type="subcellular location">
    <subcellularLocation>
        <location evidence="1">Cell inner membrane</location>
        <topology evidence="1">Multi-pass membrane protein</topology>
    </subcellularLocation>
</comment>
<evidence type="ECO:0000256" key="8">
    <source>
        <dbReference type="ARBA" id="ARBA00022692"/>
    </source>
</evidence>
<feature type="transmembrane region" description="Helical" evidence="13">
    <location>
        <begin position="252"/>
        <end position="273"/>
    </location>
</feature>
<dbReference type="PANTHER" id="PTHR47755">
    <property type="entry name" value="CELL DIVISION PROTEIN FTSX"/>
    <property type="match status" value="1"/>
</dbReference>
<dbReference type="InterPro" id="IPR004513">
    <property type="entry name" value="FtsX"/>
</dbReference>
<evidence type="ECO:0000256" key="11">
    <source>
        <dbReference type="ARBA" id="ARBA00023306"/>
    </source>
</evidence>
<feature type="transmembrane region" description="Helical" evidence="13">
    <location>
        <begin position="297"/>
        <end position="317"/>
    </location>
</feature>
<dbReference type="InterPro" id="IPR047590">
    <property type="entry name" value="FtsX_proteobact-type"/>
</dbReference>
<keyword evidence="9 13" id="KW-1133">Transmembrane helix</keyword>
<evidence type="ECO:0000256" key="7">
    <source>
        <dbReference type="ARBA" id="ARBA00022618"/>
    </source>
</evidence>
<dbReference type="RefSeq" id="WP_289365738.1">
    <property type="nucleotide sequence ID" value="NZ_JAUCBP010000010.1"/>
</dbReference>
<comment type="similarity">
    <text evidence="2 12">Belongs to the ABC-4 integral membrane protein family. FtsX subfamily.</text>
</comment>
<evidence type="ECO:0000256" key="13">
    <source>
        <dbReference type="SAM" id="Phobius"/>
    </source>
</evidence>
<keyword evidence="11 12" id="KW-0131">Cell cycle</keyword>
<keyword evidence="5 12" id="KW-1003">Cell membrane</keyword>
<gene>
    <name evidence="16" type="primary">ftsX</name>
    <name evidence="16" type="ORF">QTP81_11900</name>
</gene>
<sequence>MSLLFKDRNTSAVQSSKVNRFQRFVMFFVDHIRQALQSLGELWRQPVASLMTIGVLGLSITLPSTLYILVNNVEKLSAGWQNASEISLFLKPTVSAQQSQQLVNRLSVWNEVDKVVFIPKQQALEEFEQLSGLGDTIAYLPENPIPDVVLVTPTSMHASPTAAKLLLEKLLAEREVDIGKLDIDWLERLYALVNVARELVTFIGILLFLAVVLIIGNTIRLNILNKRDEIVVMKLVGATDAFIHRPFLYTGFWFGLLGGLIAWFAVLTILWWMDASITRFAELYQKQFSITGLDGQALLVMLGLSILLGLIGSFISVQRHVRQIEPS</sequence>
<feature type="transmembrane region" description="Helical" evidence="13">
    <location>
        <begin position="199"/>
        <end position="219"/>
    </location>
</feature>